<keyword evidence="4" id="KW-1185">Reference proteome</keyword>
<dbReference type="EMBL" id="JAFIRN010000017">
    <property type="protein sequence ID" value="KAG5832509.1"/>
    <property type="molecule type" value="Genomic_DNA"/>
</dbReference>
<evidence type="ECO:0000313" key="4">
    <source>
        <dbReference type="Proteomes" id="UP001044222"/>
    </source>
</evidence>
<sequence>MDNLSTSEASLTENESSQLCTNQDESSQLCISQDGSVLADPGSDVSGGEHQDHLLQSVQMSTASAPILLYPVSADRVISTTSTDGKTIFKIAPGVRLPAAPLPNVKLPAAAPEKVSTSEFTYQTIVYLIEAVGRRWNMYGSRERAQLFHSVQKELESQGYCLPVERIRRKWNNLIVTYKRVKDRSRETGQAKTSWEYFEMMDAMLGSTIGTQCTANSSAALVDMANVTKETAVLAEQAPPRSMSTMAKPGLLPGGLITTCAQIPTLIPSSLPPPSPSTPPPRPPATRTPGTRPPPPSRKSPARLGRLRVRQKLRRGPADTAASFLAQQHSHAEERTSLLRSFLTGQEERHRAEEERGNRSEARERRREKREGKMVDAMGRMATALELISSKQDTIITLLQRLADRQ</sequence>
<evidence type="ECO:0000256" key="1">
    <source>
        <dbReference type="SAM" id="MobiDB-lite"/>
    </source>
</evidence>
<proteinExistence type="predicted"/>
<evidence type="ECO:0000313" key="3">
    <source>
        <dbReference type="EMBL" id="KAG5832509.1"/>
    </source>
</evidence>
<feature type="compositionally biased region" description="Basic and acidic residues" evidence="1">
    <location>
        <begin position="346"/>
        <end position="374"/>
    </location>
</feature>
<feature type="compositionally biased region" description="Pro residues" evidence="1">
    <location>
        <begin position="270"/>
        <end position="298"/>
    </location>
</feature>
<feature type="domain" description="Myb/SANT-like DNA-binding" evidence="2">
    <location>
        <begin position="119"/>
        <end position="204"/>
    </location>
</feature>
<gene>
    <name evidence="3" type="ORF">ANANG_G00291910</name>
</gene>
<feature type="region of interest" description="Disordered" evidence="1">
    <location>
        <begin position="342"/>
        <end position="375"/>
    </location>
</feature>
<dbReference type="Proteomes" id="UP001044222">
    <property type="component" value="Chromosome 17"/>
</dbReference>
<dbReference type="AlphaFoldDB" id="A0A9D3LN03"/>
<dbReference type="PANTHER" id="PTHR47595">
    <property type="entry name" value="HEAT SHOCK 70 KDA PROTEIN 14"/>
    <property type="match status" value="1"/>
</dbReference>
<comment type="caution">
    <text evidence="3">The sequence shown here is derived from an EMBL/GenBank/DDBJ whole genome shotgun (WGS) entry which is preliminary data.</text>
</comment>
<protein>
    <recommendedName>
        <fullName evidence="2">Myb/SANT-like DNA-binding domain-containing protein</fullName>
    </recommendedName>
</protein>
<organism evidence="3 4">
    <name type="scientific">Anguilla anguilla</name>
    <name type="common">European freshwater eel</name>
    <name type="synonym">Muraena anguilla</name>
    <dbReference type="NCBI Taxonomy" id="7936"/>
    <lineage>
        <taxon>Eukaryota</taxon>
        <taxon>Metazoa</taxon>
        <taxon>Chordata</taxon>
        <taxon>Craniata</taxon>
        <taxon>Vertebrata</taxon>
        <taxon>Euteleostomi</taxon>
        <taxon>Actinopterygii</taxon>
        <taxon>Neopterygii</taxon>
        <taxon>Teleostei</taxon>
        <taxon>Anguilliformes</taxon>
        <taxon>Anguillidae</taxon>
        <taxon>Anguilla</taxon>
    </lineage>
</organism>
<feature type="region of interest" description="Disordered" evidence="1">
    <location>
        <begin position="1"/>
        <end position="25"/>
    </location>
</feature>
<evidence type="ECO:0000259" key="2">
    <source>
        <dbReference type="Pfam" id="PF13837"/>
    </source>
</evidence>
<dbReference type="Gene3D" id="1.10.10.60">
    <property type="entry name" value="Homeodomain-like"/>
    <property type="match status" value="1"/>
</dbReference>
<dbReference type="Pfam" id="PF13837">
    <property type="entry name" value="Myb_DNA-bind_4"/>
    <property type="match status" value="1"/>
</dbReference>
<dbReference type="InterPro" id="IPR044822">
    <property type="entry name" value="Myb_DNA-bind_4"/>
</dbReference>
<dbReference type="PANTHER" id="PTHR47595:SF1">
    <property type="entry name" value="MYB_SANT-LIKE DNA-BINDING DOMAIN-CONTAINING PROTEIN"/>
    <property type="match status" value="1"/>
</dbReference>
<feature type="region of interest" description="Disordered" evidence="1">
    <location>
        <begin position="265"/>
        <end position="306"/>
    </location>
</feature>
<name>A0A9D3LN03_ANGAN</name>
<accession>A0A9D3LN03</accession>
<reference evidence="3" key="1">
    <citation type="submission" date="2021-01" db="EMBL/GenBank/DDBJ databases">
        <title>A chromosome-scale assembly of European eel, Anguilla anguilla.</title>
        <authorList>
            <person name="Henkel C."/>
            <person name="Jong-Raadsen S.A."/>
            <person name="Dufour S."/>
            <person name="Weltzien F.-A."/>
            <person name="Palstra A.P."/>
            <person name="Pelster B."/>
            <person name="Spaink H.P."/>
            <person name="Van Den Thillart G.E."/>
            <person name="Jansen H."/>
            <person name="Zahm M."/>
            <person name="Klopp C."/>
            <person name="Cedric C."/>
            <person name="Louis A."/>
            <person name="Berthelot C."/>
            <person name="Parey E."/>
            <person name="Roest Crollius H."/>
            <person name="Montfort J."/>
            <person name="Robinson-Rechavi M."/>
            <person name="Bucao C."/>
            <person name="Bouchez O."/>
            <person name="Gislard M."/>
            <person name="Lluch J."/>
            <person name="Milhes M."/>
            <person name="Lampietro C."/>
            <person name="Lopez Roques C."/>
            <person name="Donnadieu C."/>
            <person name="Braasch I."/>
            <person name="Desvignes T."/>
            <person name="Postlethwait J."/>
            <person name="Bobe J."/>
            <person name="Guiguen Y."/>
            <person name="Dirks R."/>
        </authorList>
    </citation>
    <scope>NUCLEOTIDE SEQUENCE</scope>
    <source>
        <strain evidence="3">Tag_6206</strain>
        <tissue evidence="3">Liver</tissue>
    </source>
</reference>